<evidence type="ECO:0000313" key="1">
    <source>
        <dbReference type="EMBL" id="KEH42649.1"/>
    </source>
</evidence>
<gene>
    <name evidence="1" type="ordered locus">MTR_1g072865</name>
</gene>
<sequence>MTFKNSFCNYYLPRNKVYHKKSELVYCRQDESMAMAWPEVFVTEIILALKEVYVAITHLLTKTSGCVIANPIDICYDTPT</sequence>
<dbReference type="EnsemblPlants" id="KEH42649">
    <property type="protein sequence ID" value="KEH42649"/>
    <property type="gene ID" value="MTR_1g072865"/>
</dbReference>
<evidence type="ECO:0000313" key="3">
    <source>
        <dbReference type="Proteomes" id="UP000002051"/>
    </source>
</evidence>
<organism evidence="1 3">
    <name type="scientific">Medicago truncatula</name>
    <name type="common">Barrel medic</name>
    <name type="synonym">Medicago tribuloides</name>
    <dbReference type="NCBI Taxonomy" id="3880"/>
    <lineage>
        <taxon>Eukaryota</taxon>
        <taxon>Viridiplantae</taxon>
        <taxon>Streptophyta</taxon>
        <taxon>Embryophyta</taxon>
        <taxon>Tracheophyta</taxon>
        <taxon>Spermatophyta</taxon>
        <taxon>Magnoliopsida</taxon>
        <taxon>eudicotyledons</taxon>
        <taxon>Gunneridae</taxon>
        <taxon>Pentapetalae</taxon>
        <taxon>rosids</taxon>
        <taxon>fabids</taxon>
        <taxon>Fabales</taxon>
        <taxon>Fabaceae</taxon>
        <taxon>Papilionoideae</taxon>
        <taxon>50 kb inversion clade</taxon>
        <taxon>NPAAA clade</taxon>
        <taxon>Hologalegina</taxon>
        <taxon>IRL clade</taxon>
        <taxon>Trifolieae</taxon>
        <taxon>Medicago</taxon>
    </lineage>
</organism>
<dbReference type="EMBL" id="CM001217">
    <property type="protein sequence ID" value="KEH42649.1"/>
    <property type="molecule type" value="Genomic_DNA"/>
</dbReference>
<dbReference type="Proteomes" id="UP000002051">
    <property type="component" value="Unassembled WGS sequence"/>
</dbReference>
<name>A0A072VKU6_MEDTR</name>
<reference evidence="1 3" key="1">
    <citation type="journal article" date="2011" name="Nature">
        <title>The Medicago genome provides insight into the evolution of rhizobial symbioses.</title>
        <authorList>
            <person name="Young N.D."/>
            <person name="Debelle F."/>
            <person name="Oldroyd G.E."/>
            <person name="Geurts R."/>
            <person name="Cannon S.B."/>
            <person name="Udvardi M.K."/>
            <person name="Benedito V.A."/>
            <person name="Mayer K.F."/>
            <person name="Gouzy J."/>
            <person name="Schoof H."/>
            <person name="Van de Peer Y."/>
            <person name="Proost S."/>
            <person name="Cook D.R."/>
            <person name="Meyers B.C."/>
            <person name="Spannagl M."/>
            <person name="Cheung F."/>
            <person name="De Mita S."/>
            <person name="Krishnakumar V."/>
            <person name="Gundlach H."/>
            <person name="Zhou S."/>
            <person name="Mudge J."/>
            <person name="Bharti A.K."/>
            <person name="Murray J.D."/>
            <person name="Naoumkina M.A."/>
            <person name="Rosen B."/>
            <person name="Silverstein K.A."/>
            <person name="Tang H."/>
            <person name="Rombauts S."/>
            <person name="Zhao P.X."/>
            <person name="Zhou P."/>
            <person name="Barbe V."/>
            <person name="Bardou P."/>
            <person name="Bechner M."/>
            <person name="Bellec A."/>
            <person name="Berger A."/>
            <person name="Berges H."/>
            <person name="Bidwell S."/>
            <person name="Bisseling T."/>
            <person name="Choisne N."/>
            <person name="Couloux A."/>
            <person name="Denny R."/>
            <person name="Deshpande S."/>
            <person name="Dai X."/>
            <person name="Doyle J.J."/>
            <person name="Dudez A.M."/>
            <person name="Farmer A.D."/>
            <person name="Fouteau S."/>
            <person name="Franken C."/>
            <person name="Gibelin C."/>
            <person name="Gish J."/>
            <person name="Goldstein S."/>
            <person name="Gonzalez A.J."/>
            <person name="Green P.J."/>
            <person name="Hallab A."/>
            <person name="Hartog M."/>
            <person name="Hua A."/>
            <person name="Humphray S.J."/>
            <person name="Jeong D.H."/>
            <person name="Jing Y."/>
            <person name="Jocker A."/>
            <person name="Kenton S.M."/>
            <person name="Kim D.J."/>
            <person name="Klee K."/>
            <person name="Lai H."/>
            <person name="Lang C."/>
            <person name="Lin S."/>
            <person name="Macmil S.L."/>
            <person name="Magdelenat G."/>
            <person name="Matthews L."/>
            <person name="McCorrison J."/>
            <person name="Monaghan E.L."/>
            <person name="Mun J.H."/>
            <person name="Najar F.Z."/>
            <person name="Nicholson C."/>
            <person name="Noirot C."/>
            <person name="O'Bleness M."/>
            <person name="Paule C.R."/>
            <person name="Poulain J."/>
            <person name="Prion F."/>
            <person name="Qin B."/>
            <person name="Qu C."/>
            <person name="Retzel E.F."/>
            <person name="Riddle C."/>
            <person name="Sallet E."/>
            <person name="Samain S."/>
            <person name="Samson N."/>
            <person name="Sanders I."/>
            <person name="Saurat O."/>
            <person name="Scarpelli C."/>
            <person name="Schiex T."/>
            <person name="Segurens B."/>
            <person name="Severin A.J."/>
            <person name="Sherrier D.J."/>
            <person name="Shi R."/>
            <person name="Sims S."/>
            <person name="Singer S.R."/>
            <person name="Sinharoy S."/>
            <person name="Sterck L."/>
            <person name="Viollet A."/>
            <person name="Wang B.B."/>
            <person name="Wang K."/>
            <person name="Wang M."/>
            <person name="Wang X."/>
            <person name="Warfsmann J."/>
            <person name="Weissenbach J."/>
            <person name="White D.D."/>
            <person name="White J.D."/>
            <person name="Wiley G.B."/>
            <person name="Wincker P."/>
            <person name="Xing Y."/>
            <person name="Yang L."/>
            <person name="Yao Z."/>
            <person name="Ying F."/>
            <person name="Zhai J."/>
            <person name="Zhou L."/>
            <person name="Zuber A."/>
            <person name="Denarie J."/>
            <person name="Dixon R.A."/>
            <person name="May G.D."/>
            <person name="Schwartz D.C."/>
            <person name="Rogers J."/>
            <person name="Quetier F."/>
            <person name="Town C.D."/>
            <person name="Roe B.A."/>
        </authorList>
    </citation>
    <scope>NUCLEOTIDE SEQUENCE [LARGE SCALE GENOMIC DNA]</scope>
    <source>
        <strain evidence="1">A17</strain>
        <strain evidence="2 3">cv. Jemalong A17</strain>
    </source>
</reference>
<dbReference type="eggNOG" id="KOG1248">
    <property type="taxonomic scope" value="Eukaryota"/>
</dbReference>
<proteinExistence type="predicted"/>
<keyword evidence="3" id="KW-1185">Reference proteome</keyword>
<accession>A0A072VKU6</accession>
<evidence type="ECO:0000313" key="2">
    <source>
        <dbReference type="EnsemblPlants" id="KEH42649"/>
    </source>
</evidence>
<dbReference type="HOGENOM" id="CLU_2593328_0_0_1"/>
<reference evidence="2" key="3">
    <citation type="submission" date="2015-04" db="UniProtKB">
        <authorList>
            <consortium name="EnsemblPlants"/>
        </authorList>
    </citation>
    <scope>IDENTIFICATION</scope>
    <source>
        <strain evidence="2">cv. Jemalong A17</strain>
    </source>
</reference>
<dbReference type="AlphaFoldDB" id="A0A072VKU6"/>
<reference evidence="1 3" key="2">
    <citation type="journal article" date="2014" name="BMC Genomics">
        <title>An improved genome release (version Mt4.0) for the model legume Medicago truncatula.</title>
        <authorList>
            <person name="Tang H."/>
            <person name="Krishnakumar V."/>
            <person name="Bidwell S."/>
            <person name="Rosen B."/>
            <person name="Chan A."/>
            <person name="Zhou S."/>
            <person name="Gentzbittel L."/>
            <person name="Childs K.L."/>
            <person name="Yandell M."/>
            <person name="Gundlach H."/>
            <person name="Mayer K.F."/>
            <person name="Schwartz D.C."/>
            <person name="Town C.D."/>
        </authorList>
    </citation>
    <scope>GENOME REANNOTATION</scope>
    <source>
        <strain evidence="1">A17</strain>
        <strain evidence="2 3">cv. Jemalong A17</strain>
    </source>
</reference>
<protein>
    <submittedName>
        <fullName evidence="1 2">Uncharacterized protein</fullName>
    </submittedName>
</protein>